<keyword evidence="2" id="KW-0812">Transmembrane</keyword>
<feature type="transmembrane region" description="Helical" evidence="2">
    <location>
        <begin position="14"/>
        <end position="37"/>
    </location>
</feature>
<dbReference type="EMBL" id="JAUESC010000387">
    <property type="protein sequence ID" value="KAK0572942.1"/>
    <property type="molecule type" value="Genomic_DNA"/>
</dbReference>
<evidence type="ECO:0000256" key="1">
    <source>
        <dbReference type="SAM" id="MobiDB-lite"/>
    </source>
</evidence>
<accession>A0AA39RI13</accession>
<protein>
    <submittedName>
        <fullName evidence="3">Uncharacterized protein</fullName>
    </submittedName>
</protein>
<evidence type="ECO:0000313" key="3">
    <source>
        <dbReference type="EMBL" id="KAK0572942.1"/>
    </source>
</evidence>
<feature type="compositionally biased region" description="Low complexity" evidence="1">
    <location>
        <begin position="52"/>
        <end position="70"/>
    </location>
</feature>
<dbReference type="AlphaFoldDB" id="A0AA39RI13"/>
<feature type="region of interest" description="Disordered" evidence="1">
    <location>
        <begin position="95"/>
        <end position="124"/>
    </location>
</feature>
<proteinExistence type="predicted"/>
<dbReference type="InterPro" id="IPR039316">
    <property type="entry name" value="CLE25/26"/>
</dbReference>
<dbReference type="PANTHER" id="PTHR34277">
    <property type="entry name" value="CLAVATA3/ESR (CLE)-RELATED PROTEIN 26"/>
    <property type="match status" value="1"/>
</dbReference>
<keyword evidence="2" id="KW-0472">Membrane</keyword>
<evidence type="ECO:0000313" key="4">
    <source>
        <dbReference type="Proteomes" id="UP001168877"/>
    </source>
</evidence>
<dbReference type="Proteomes" id="UP001168877">
    <property type="component" value="Unassembled WGS sequence"/>
</dbReference>
<gene>
    <name evidence="3" type="ORF">LWI29_000722</name>
</gene>
<comment type="caution">
    <text evidence="3">The sequence shown here is derived from an EMBL/GenBank/DDBJ whole genome shotgun (WGS) entry which is preliminary data.</text>
</comment>
<reference evidence="3" key="1">
    <citation type="journal article" date="2022" name="Plant J.">
        <title>Strategies of tolerance reflected in two North American maple genomes.</title>
        <authorList>
            <person name="McEvoy S.L."/>
            <person name="Sezen U.U."/>
            <person name="Trouern-Trend A."/>
            <person name="McMahon S.M."/>
            <person name="Schaberg P.G."/>
            <person name="Yang J."/>
            <person name="Wegrzyn J.L."/>
            <person name="Swenson N.G."/>
        </authorList>
    </citation>
    <scope>NUCLEOTIDE SEQUENCE</scope>
    <source>
        <strain evidence="3">NS2018</strain>
    </source>
</reference>
<sequence length="124" mass="13095">MGSWSSSSSRSYNLLKGLFGGVAVVGFMWLLLVGAAVESGGGNKEMTTAAAAAAAAFTTSQTQKSSTSSTGNLNRVDMDSLGREKYLNAPELDLNYMSKRRVPNGPDPIHNRRAGNSRRPPGQS</sequence>
<name>A0AA39RI13_ACESA</name>
<keyword evidence="2" id="KW-1133">Transmembrane helix</keyword>
<organism evidence="3 4">
    <name type="scientific">Acer saccharum</name>
    <name type="common">Sugar maple</name>
    <dbReference type="NCBI Taxonomy" id="4024"/>
    <lineage>
        <taxon>Eukaryota</taxon>
        <taxon>Viridiplantae</taxon>
        <taxon>Streptophyta</taxon>
        <taxon>Embryophyta</taxon>
        <taxon>Tracheophyta</taxon>
        <taxon>Spermatophyta</taxon>
        <taxon>Magnoliopsida</taxon>
        <taxon>eudicotyledons</taxon>
        <taxon>Gunneridae</taxon>
        <taxon>Pentapetalae</taxon>
        <taxon>rosids</taxon>
        <taxon>malvids</taxon>
        <taxon>Sapindales</taxon>
        <taxon>Sapindaceae</taxon>
        <taxon>Hippocastanoideae</taxon>
        <taxon>Acereae</taxon>
        <taxon>Acer</taxon>
    </lineage>
</organism>
<reference evidence="3" key="2">
    <citation type="submission" date="2023-06" db="EMBL/GenBank/DDBJ databases">
        <authorList>
            <person name="Swenson N.G."/>
            <person name="Wegrzyn J.L."/>
            <person name="Mcevoy S.L."/>
        </authorList>
    </citation>
    <scope>NUCLEOTIDE SEQUENCE</scope>
    <source>
        <strain evidence="3">NS2018</strain>
        <tissue evidence="3">Leaf</tissue>
    </source>
</reference>
<dbReference type="PANTHER" id="PTHR34277:SF2">
    <property type="entry name" value="CLAVATA3_ESR (CLE)-RELATED PROTEIN 26"/>
    <property type="match status" value="1"/>
</dbReference>
<keyword evidence="4" id="KW-1185">Reference proteome</keyword>
<feature type="region of interest" description="Disordered" evidence="1">
    <location>
        <begin position="52"/>
        <end position="80"/>
    </location>
</feature>
<evidence type="ECO:0000256" key="2">
    <source>
        <dbReference type="SAM" id="Phobius"/>
    </source>
</evidence>